<feature type="compositionally biased region" description="Low complexity" evidence="1">
    <location>
        <begin position="463"/>
        <end position="478"/>
    </location>
</feature>
<dbReference type="Pfam" id="PF15741">
    <property type="entry name" value="LRIF1"/>
    <property type="match status" value="2"/>
</dbReference>
<dbReference type="PANTHER" id="PTHR16131">
    <property type="entry name" value="LIGAND-DEPENDENT NUCLEAR RECEPTOR-INTERACTING FACTOR 1"/>
    <property type="match status" value="1"/>
</dbReference>
<reference evidence="2" key="1">
    <citation type="journal article" date="2023" name="Science">
        <title>Genome structures resolve the early diversification of teleost fishes.</title>
        <authorList>
            <person name="Parey E."/>
            <person name="Louis A."/>
            <person name="Montfort J."/>
            <person name="Bouchez O."/>
            <person name="Roques C."/>
            <person name="Iampietro C."/>
            <person name="Lluch J."/>
            <person name="Castinel A."/>
            <person name="Donnadieu C."/>
            <person name="Desvignes T."/>
            <person name="Floi Bucao C."/>
            <person name="Jouanno E."/>
            <person name="Wen M."/>
            <person name="Mejri S."/>
            <person name="Dirks R."/>
            <person name="Jansen H."/>
            <person name="Henkel C."/>
            <person name="Chen W.J."/>
            <person name="Zahm M."/>
            <person name="Cabau C."/>
            <person name="Klopp C."/>
            <person name="Thompson A.W."/>
            <person name="Robinson-Rechavi M."/>
            <person name="Braasch I."/>
            <person name="Lecointre G."/>
            <person name="Bobe J."/>
            <person name="Postlethwait J.H."/>
            <person name="Berthelot C."/>
            <person name="Roest Crollius H."/>
            <person name="Guiguen Y."/>
        </authorList>
    </citation>
    <scope>NUCLEOTIDE SEQUENCE</scope>
    <source>
        <strain evidence="2">WJC10195</strain>
    </source>
</reference>
<feature type="region of interest" description="Disordered" evidence="1">
    <location>
        <begin position="559"/>
        <end position="608"/>
    </location>
</feature>
<dbReference type="EMBL" id="JAINUF010000003">
    <property type="protein sequence ID" value="KAJ8370189.1"/>
    <property type="molecule type" value="Genomic_DNA"/>
</dbReference>
<evidence type="ECO:0000313" key="2">
    <source>
        <dbReference type="EMBL" id="KAJ8370189.1"/>
    </source>
</evidence>
<dbReference type="GO" id="GO:0006355">
    <property type="term" value="P:regulation of DNA-templated transcription"/>
    <property type="evidence" value="ECO:0007669"/>
    <property type="project" value="InterPro"/>
</dbReference>
<feature type="compositionally biased region" description="Basic and acidic residues" evidence="1">
    <location>
        <begin position="521"/>
        <end position="534"/>
    </location>
</feature>
<feature type="compositionally biased region" description="Acidic residues" evidence="1">
    <location>
        <begin position="448"/>
        <end position="458"/>
    </location>
</feature>
<feature type="compositionally biased region" description="Polar residues" evidence="1">
    <location>
        <begin position="341"/>
        <end position="354"/>
    </location>
</feature>
<feature type="region of interest" description="Disordered" evidence="1">
    <location>
        <begin position="661"/>
        <end position="745"/>
    </location>
</feature>
<gene>
    <name evidence="2" type="ORF">SKAU_G00102170</name>
</gene>
<evidence type="ECO:0000313" key="3">
    <source>
        <dbReference type="Proteomes" id="UP001152622"/>
    </source>
</evidence>
<feature type="compositionally biased region" description="Acidic residues" evidence="1">
    <location>
        <begin position="867"/>
        <end position="876"/>
    </location>
</feature>
<protein>
    <recommendedName>
        <fullName evidence="4">Ligand-dependent nuclear receptor-interacting factor 1</fullName>
    </recommendedName>
</protein>
<keyword evidence="3" id="KW-1185">Reference proteome</keyword>
<feature type="region of interest" description="Disordered" evidence="1">
    <location>
        <begin position="448"/>
        <end position="546"/>
    </location>
</feature>
<feature type="compositionally biased region" description="Polar residues" evidence="1">
    <location>
        <begin position="727"/>
        <end position="740"/>
    </location>
</feature>
<feature type="region of interest" description="Disordered" evidence="1">
    <location>
        <begin position="775"/>
        <end position="877"/>
    </location>
</feature>
<comment type="caution">
    <text evidence="2">The sequence shown here is derived from an EMBL/GenBank/DDBJ whole genome shotgun (WGS) entry which is preliminary data.</text>
</comment>
<name>A0A9Q1J780_SYNKA</name>
<sequence length="941" mass="101999">MNNFVKVSLPLKQNDKQMATSSANQSGTGVFYQAMPAVGADGKNVMKLIPVQKVNGQFVRMQTNNNLPSTYRKAAEFEPQRLFAHPIHLSPNTGSHNKVPVLQPAISGRYILKRPSDNFMLNPVTGTGKCNERVTVSTPIQVQVPFVATKVAQNVPVASPVLNCGKTLTLLNKKQLPVTVKSPVLPNGHYLQIPPNAQVKTLPASALPQAIKKRILTPPVSTTSASSSTTNLPTVVYVSPVNTMKLGASSQAPAVPPAPLSLNRFPRPSGQSLVLGPATSCAQPLKSIPKETRDPITPIKWVVQEHSDSTAPCLVPQNSSCMTSEILKTLAQMERVNKMGQSTVPKPTSSQASPTRVGPGKDNALVMCNGKVYFVAKKTPEFSDHSPELQKISGTVNSPSKQTMGDIINQRNKPSLPCLPTSSFPVLPAVNSSTQNMGHIVINDGPDEIIDLCDDDPHDECVSQSQSTTSLPQPDSSQLASDEDEDSNVIFVSYIPPKSSSESADNERKIDQESEVVQGKSAEDKTVLEKERGQENATSQEQETNQENVYVEENQMEQNVEACQGQENESENKSVSRIPANSLKNIVDPSLEPHIATSEPKSHLEQDRQLKRTFGITSDVKICLQRITSSESMTIPKKGPRIGSVNKRTLDGIRKLMQGSRVEPKKKSVETQVSSVNEKGECSPQDPKRKKVELCEKSDTASDSGTICRPNHPDNDPSLERAKSPSKAISITGSLTSSTPLEKPELENIVMQDSTSINTPEVTAAMVPSVTQESGFGTEEHGIMSRNIPKAKTVQPRSRKGKGKQCRGVAETMLEKETAEQDMMEISSVPGEESSPTKLEIGNKGSEMTAPAELSPDIAMQDKEPSDVSEQDEEPASVEICCPSTLSELSCNSAGESPGGDVFTAAPMDPEEIKRHEKIKRLKELLKEKEAALEMIRKNLM</sequence>
<accession>A0A9Q1J780</accession>
<feature type="compositionally biased region" description="Polar residues" evidence="1">
    <location>
        <begin position="535"/>
        <end position="546"/>
    </location>
</feature>
<feature type="compositionally biased region" description="Basic and acidic residues" evidence="1">
    <location>
        <begin position="711"/>
        <end position="723"/>
    </location>
</feature>
<evidence type="ECO:0000256" key="1">
    <source>
        <dbReference type="SAM" id="MobiDB-lite"/>
    </source>
</evidence>
<dbReference type="AlphaFoldDB" id="A0A9Q1J780"/>
<feature type="region of interest" description="Disordered" evidence="1">
    <location>
        <begin position="891"/>
        <end position="910"/>
    </location>
</feature>
<dbReference type="GO" id="GO:0042974">
    <property type="term" value="F:nuclear retinoic acid receptor binding"/>
    <property type="evidence" value="ECO:0007669"/>
    <property type="project" value="InterPro"/>
</dbReference>
<dbReference type="InterPro" id="IPR026191">
    <property type="entry name" value="LRIF1"/>
</dbReference>
<organism evidence="2 3">
    <name type="scientific">Synaphobranchus kaupii</name>
    <name type="common">Kaup's arrowtooth eel</name>
    <dbReference type="NCBI Taxonomy" id="118154"/>
    <lineage>
        <taxon>Eukaryota</taxon>
        <taxon>Metazoa</taxon>
        <taxon>Chordata</taxon>
        <taxon>Craniata</taxon>
        <taxon>Vertebrata</taxon>
        <taxon>Euteleostomi</taxon>
        <taxon>Actinopterygii</taxon>
        <taxon>Neopterygii</taxon>
        <taxon>Teleostei</taxon>
        <taxon>Anguilliformes</taxon>
        <taxon>Synaphobranchidae</taxon>
        <taxon>Synaphobranchus</taxon>
    </lineage>
</organism>
<dbReference type="Proteomes" id="UP001152622">
    <property type="component" value="Chromosome 3"/>
</dbReference>
<feature type="region of interest" description="Disordered" evidence="1">
    <location>
        <begin position="341"/>
        <end position="361"/>
    </location>
</feature>
<evidence type="ECO:0008006" key="4">
    <source>
        <dbReference type="Google" id="ProtNLM"/>
    </source>
</evidence>
<dbReference type="PANTHER" id="PTHR16131:SF2">
    <property type="entry name" value="LIGAND-DEPENDENT NUCLEAR RECEPTOR-INTERACTING FACTOR 1"/>
    <property type="match status" value="1"/>
</dbReference>
<proteinExistence type="predicted"/>
<dbReference type="OrthoDB" id="9944055at2759"/>